<evidence type="ECO:0000256" key="7">
    <source>
        <dbReference type="ARBA" id="ARBA00023284"/>
    </source>
</evidence>
<organism evidence="9 10">
    <name type="scientific">Anoxybacillus flavithermus (strain DSM 21510 / WK1)</name>
    <dbReference type="NCBI Taxonomy" id="491915"/>
    <lineage>
        <taxon>Bacteria</taxon>
        <taxon>Bacillati</taxon>
        <taxon>Bacillota</taxon>
        <taxon>Bacilli</taxon>
        <taxon>Bacillales</taxon>
        <taxon>Anoxybacillaceae</taxon>
        <taxon>Anoxybacillus</taxon>
    </lineage>
</organism>
<dbReference type="Gene3D" id="3.30.110.40">
    <property type="entry name" value="TusA-like domain"/>
    <property type="match status" value="1"/>
</dbReference>
<dbReference type="PROSITE" id="PS01148">
    <property type="entry name" value="UPF0033"/>
    <property type="match status" value="1"/>
</dbReference>
<dbReference type="KEGG" id="afl:Aflv_0303"/>
<dbReference type="Pfam" id="PF00581">
    <property type="entry name" value="Rhodanese"/>
    <property type="match status" value="1"/>
</dbReference>
<dbReference type="GO" id="GO:0003756">
    <property type="term" value="F:protein disulfide isomerase activity"/>
    <property type="evidence" value="ECO:0007669"/>
    <property type="project" value="InterPro"/>
</dbReference>
<dbReference type="Gene3D" id="3.50.50.60">
    <property type="entry name" value="FAD/NAD(P)-binding domain"/>
    <property type="match status" value="2"/>
</dbReference>
<dbReference type="Pfam" id="PF01206">
    <property type="entry name" value="TusA"/>
    <property type="match status" value="1"/>
</dbReference>
<evidence type="ECO:0000256" key="4">
    <source>
        <dbReference type="ARBA" id="ARBA00022827"/>
    </source>
</evidence>
<dbReference type="InterPro" id="IPR004099">
    <property type="entry name" value="Pyr_nucl-diS_OxRdtase_dimer"/>
</dbReference>
<dbReference type="InterPro" id="IPR001455">
    <property type="entry name" value="TusA-like"/>
</dbReference>
<dbReference type="PANTHER" id="PTHR43429">
    <property type="entry name" value="PYRIDINE NUCLEOTIDE-DISULFIDE OXIDOREDUCTASE DOMAIN-CONTAINING"/>
    <property type="match status" value="1"/>
</dbReference>
<dbReference type="InterPro" id="IPR036868">
    <property type="entry name" value="TusA-like_sf"/>
</dbReference>
<dbReference type="GO" id="GO:0050451">
    <property type="term" value="F:CoA-disulfide reductase (NADPH) activity"/>
    <property type="evidence" value="ECO:0007669"/>
    <property type="project" value="InterPro"/>
</dbReference>
<dbReference type="eggNOG" id="COG0607">
    <property type="taxonomic scope" value="Bacteria"/>
</dbReference>
<dbReference type="InterPro" id="IPR023753">
    <property type="entry name" value="FAD/NAD-binding_dom"/>
</dbReference>
<dbReference type="InterPro" id="IPR032836">
    <property type="entry name" value="DsrE2-like"/>
</dbReference>
<dbReference type="STRING" id="491915.Aflv_0303"/>
<dbReference type="SUPFAM" id="SSF52821">
    <property type="entry name" value="Rhodanese/Cell cycle control phosphatase"/>
    <property type="match status" value="1"/>
</dbReference>
<dbReference type="InterPro" id="IPR016156">
    <property type="entry name" value="FAD/NAD-linked_Rdtase_dimer_sf"/>
</dbReference>
<comment type="cofactor">
    <cofactor evidence="1">
        <name>FAD</name>
        <dbReference type="ChEBI" id="CHEBI:57692"/>
    </cofactor>
</comment>
<dbReference type="SUPFAM" id="SSF51905">
    <property type="entry name" value="FAD/NAD(P)-binding domain"/>
    <property type="match status" value="1"/>
</dbReference>
<dbReference type="InterPro" id="IPR027396">
    <property type="entry name" value="DsrEFH-like"/>
</dbReference>
<dbReference type="InterPro" id="IPR050260">
    <property type="entry name" value="FAD-bd_OxRdtase"/>
</dbReference>
<evidence type="ECO:0000256" key="6">
    <source>
        <dbReference type="ARBA" id="ARBA00023002"/>
    </source>
</evidence>
<keyword evidence="3" id="KW-0285">Flavoprotein</keyword>
<dbReference type="InterPro" id="IPR017758">
    <property type="entry name" value="CoA_disulphide_reductase"/>
</dbReference>
<dbReference type="CDD" id="cd01524">
    <property type="entry name" value="RHOD_Pyr_redox"/>
    <property type="match status" value="1"/>
</dbReference>
<dbReference type="eggNOG" id="COG2210">
    <property type="taxonomic scope" value="Bacteria"/>
</dbReference>
<dbReference type="SUPFAM" id="SSF55424">
    <property type="entry name" value="FAD/NAD-linked reductases, dimerisation (C-terminal) domain"/>
    <property type="match status" value="1"/>
</dbReference>
<dbReference type="InterPro" id="IPR036188">
    <property type="entry name" value="FAD/NAD-bd_sf"/>
</dbReference>
<dbReference type="EMBL" id="CP000922">
    <property type="protein sequence ID" value="ACJ32687.1"/>
    <property type="molecule type" value="Genomic_DNA"/>
</dbReference>
<dbReference type="eggNOG" id="COG0446">
    <property type="taxonomic scope" value="Bacteria"/>
</dbReference>
<evidence type="ECO:0000256" key="5">
    <source>
        <dbReference type="ARBA" id="ARBA00022857"/>
    </source>
</evidence>
<dbReference type="InterPro" id="IPR036873">
    <property type="entry name" value="Rhodanese-like_dom_sf"/>
</dbReference>
<dbReference type="PROSITE" id="PS50206">
    <property type="entry name" value="RHODANESE_3"/>
    <property type="match status" value="1"/>
</dbReference>
<dbReference type="Proteomes" id="UP000000742">
    <property type="component" value="Chromosome"/>
</dbReference>
<dbReference type="InterPro" id="IPR001763">
    <property type="entry name" value="Rhodanese-like_dom"/>
</dbReference>
<evidence type="ECO:0000313" key="10">
    <source>
        <dbReference type="Proteomes" id="UP000000742"/>
    </source>
</evidence>
<evidence type="ECO:0000256" key="2">
    <source>
        <dbReference type="ARBA" id="ARBA00009130"/>
    </source>
</evidence>
<protein>
    <submittedName>
        <fullName evidence="9">Multidomain redox protein (NAD(FAD)-dependent oxidoreductase Rhodanese domain SirA-like redox domain Peroxiredoxin domain)</fullName>
    </submittedName>
</protein>
<evidence type="ECO:0000259" key="8">
    <source>
        <dbReference type="PROSITE" id="PS50206"/>
    </source>
</evidence>
<dbReference type="PRINTS" id="PR00368">
    <property type="entry name" value="FADPNR"/>
</dbReference>
<dbReference type="PANTHER" id="PTHR43429:SF1">
    <property type="entry name" value="NAD(P)H SULFUR OXIDOREDUCTASE (COA-DEPENDENT)"/>
    <property type="match status" value="1"/>
</dbReference>
<dbReference type="CDD" id="cd03420">
    <property type="entry name" value="SirA_RHOD_Pry_redox"/>
    <property type="match status" value="1"/>
</dbReference>
<evidence type="ECO:0000313" key="9">
    <source>
        <dbReference type="EMBL" id="ACJ32687.1"/>
    </source>
</evidence>
<gene>
    <name evidence="9" type="ordered locus">Aflv_0303</name>
</gene>
<dbReference type="SUPFAM" id="SSF64307">
    <property type="entry name" value="SirA-like"/>
    <property type="match status" value="1"/>
</dbReference>
<dbReference type="AlphaFoldDB" id="B7GG08"/>
<dbReference type="HOGENOM" id="CLU_003291_3_1_9"/>
<feature type="domain" description="Rhodanese" evidence="8">
    <location>
        <begin position="480"/>
        <end position="567"/>
    </location>
</feature>
<accession>B7GG08</accession>
<keyword evidence="4" id="KW-0274">FAD</keyword>
<comment type="similarity">
    <text evidence="2">Belongs to the class-III pyridine nucleotide-disulfide oxidoreductase family.</text>
</comment>
<keyword evidence="7" id="KW-0676">Redox-active center</keyword>
<proteinExistence type="inferred from homology"/>
<dbReference type="Pfam" id="PF07992">
    <property type="entry name" value="Pyr_redox_2"/>
    <property type="match status" value="1"/>
</dbReference>
<keyword evidence="6" id="KW-0560">Oxidoreductase</keyword>
<dbReference type="Pfam" id="PF13686">
    <property type="entry name" value="DrsE_2"/>
    <property type="match status" value="1"/>
</dbReference>
<dbReference type="eggNOG" id="COG0425">
    <property type="taxonomic scope" value="Bacteria"/>
</dbReference>
<dbReference type="Gene3D" id="3.40.250.10">
    <property type="entry name" value="Rhodanese-like domain"/>
    <property type="match status" value="1"/>
</dbReference>
<dbReference type="SUPFAM" id="SSF75169">
    <property type="entry name" value="DsrEFH-like"/>
    <property type="match status" value="1"/>
</dbReference>
<dbReference type="NCBIfam" id="NF010037">
    <property type="entry name" value="PRK13512.1"/>
    <property type="match status" value="1"/>
</dbReference>
<name>B7GG08_ANOFW</name>
<dbReference type="GO" id="GO:0050661">
    <property type="term" value="F:NADP binding"/>
    <property type="evidence" value="ECO:0007669"/>
    <property type="project" value="InterPro"/>
</dbReference>
<dbReference type="NCBIfam" id="TIGR03385">
    <property type="entry name" value="CoA_CoA_reduc"/>
    <property type="match status" value="1"/>
</dbReference>
<dbReference type="Pfam" id="PF02852">
    <property type="entry name" value="Pyr_redox_dim"/>
    <property type="match status" value="1"/>
</dbReference>
<dbReference type="SMART" id="SM00450">
    <property type="entry name" value="RHOD"/>
    <property type="match status" value="1"/>
</dbReference>
<keyword evidence="5" id="KW-0521">NADP</keyword>
<dbReference type="Gene3D" id="3.40.1260.10">
    <property type="entry name" value="DsrEFH-like"/>
    <property type="match status" value="1"/>
</dbReference>
<sequence length="828" mass="91496">MQSCDTIHNTRRLITMSKKIVIVGGVAGGATTAARLRRLDEQAEIVMFERGEYISFANCGLPYYIGGAIKERDALLVQTVEGMAEKFHLDIRIQSEVIAINRERKTVTVKHLPTGKTYEESYDYLVLSPGASPIKPNIPGMEEANDLFTLRNIPDTDRIKAYVDEKKPKKAVVIGGGFIGVEMAENLWERGIDVTLVEMAKQIMAPVDYEMAAILHQHIRDKGVRLILEDGVAAFEQQGKMVRLQSGTTIETDMIVLAIGVKPENELAKQAGLAIGERGGIQVNEYLQTSDPSIYAIGDAIEVMDYINGKPTHIPLAWPANRQGRIVADHINGRNVHYKGTLGTAIAKVFDMTVAATGNNEKTLQRLGIQYEVIHIHPNSHASYYPGAFPIALKLLFDRKTGRIFGAQAVGYDGVDKRIDVLATAIKGGMTVFDLPDLELAYAPPYSSAKDPVNMAGYVATNIIEEMVETIQWHEVNELVKNGACLVDVREEIERDMGFIPGSINIPLGQLRQRLHELPKDETIYVYCQVGLRGYLAARILTQHGFRVKNLDGGYKTYAVVYSEQQEQRKEEQTEKQVERVDVMNVQATTTLDACGLQCPGPIMKVYQTMEQLKDGDVLEVKATDPGFARDIQSWCKKTGNTLLKTTFENKTFTAYIQKGTKTTASPEKETKKDGATLVVFSGDLDKAIASFIIASGAAAMGKKVTMFFTFWGLNILRKKDAPPVQKDMLEKMFGMMMPKGVHDLPLSKMNMAGMGPKMIQYVMEKKHVDDLETLMKNAMAAGVKLVACSMSMDIMGIKKEELIDGIEIGGVATYLGDAEEAGLNLFI</sequence>
<dbReference type="GO" id="GO:0050660">
    <property type="term" value="F:flavin adenine dinucleotide binding"/>
    <property type="evidence" value="ECO:0007669"/>
    <property type="project" value="InterPro"/>
</dbReference>
<evidence type="ECO:0000256" key="1">
    <source>
        <dbReference type="ARBA" id="ARBA00001974"/>
    </source>
</evidence>
<dbReference type="PRINTS" id="PR00411">
    <property type="entry name" value="PNDRDTASEI"/>
</dbReference>
<evidence type="ECO:0000256" key="3">
    <source>
        <dbReference type="ARBA" id="ARBA00022630"/>
    </source>
</evidence>
<reference evidence="9 10" key="1">
    <citation type="journal article" date="2008" name="Genome Biol.">
        <title>Encapsulated in silica: genome, proteome and physiology of the thermophilic bacterium Anoxybacillus flavithermus WK1.</title>
        <authorList>
            <person name="Saw J.H."/>
            <person name="Mountain B.W."/>
            <person name="Feng L."/>
            <person name="Omelchenko M.V."/>
            <person name="Hou S."/>
            <person name="Saito J.A."/>
            <person name="Stott M.B."/>
            <person name="Li D."/>
            <person name="Zhao G."/>
            <person name="Wu J."/>
            <person name="Galperin M.Y."/>
            <person name="Koonin E.V."/>
            <person name="Makarova K.S."/>
            <person name="Wolf Y.I."/>
            <person name="Rigden D.J."/>
            <person name="Dunfield P.F."/>
            <person name="Wang L."/>
            <person name="Alam M."/>
        </authorList>
    </citation>
    <scope>NUCLEOTIDE SEQUENCE [LARGE SCALE GENOMIC DNA]</scope>
    <source>
        <strain evidence="10">DSM 21510 / WK1</strain>
    </source>
</reference>